<reference evidence="3" key="1">
    <citation type="submission" date="2020-04" db="EMBL/GenBank/DDBJ databases">
        <authorList>
            <person name="Alioto T."/>
            <person name="Alioto T."/>
            <person name="Gomez Garrido J."/>
        </authorList>
    </citation>
    <scope>NUCLEOTIDE SEQUENCE</scope>
    <source>
        <strain evidence="3">A484AB</strain>
    </source>
</reference>
<evidence type="ECO:0000313" key="4">
    <source>
        <dbReference type="Proteomes" id="UP001152795"/>
    </source>
</evidence>
<dbReference type="AlphaFoldDB" id="A0A6S7I1T7"/>
<dbReference type="InterPro" id="IPR057617">
    <property type="entry name" value="PML_C"/>
</dbReference>
<dbReference type="InterPro" id="IPR049012">
    <property type="entry name" value="Mutator_transp_dom"/>
</dbReference>
<dbReference type="Gene3D" id="3.30.420.10">
    <property type="entry name" value="Ribonuclease H-like superfamily/Ribonuclease H"/>
    <property type="match status" value="1"/>
</dbReference>
<dbReference type="OrthoDB" id="6119199at2759"/>
<sequence length="674" mass="75830">MLTIKKNNTQYTDFELRASYCSKGPLSLNNIIKEDMVGVASILYIKCNLCGKINKVKTSSEHRSGQRGRLTFNINSRAVLGSLQAGIGSSNGIRNRVCDHAKKKAMEPAVACELWNSAPKEKVKFSIYVGDDDTTTLCHLNQNVPYGVEKWSDIVHAKRSLISRLYNISLRSKFENSSALSQKVINYLGKCFTYSVAQNRDVNNLKSAIKNIVPHAFGDHKGCCSSWCGYKKDPLTYRHKDLPYNRDLQGNELKSILTSLFDEYATDTVAQKLTPFANSQRSESLNSTIGSKNPKIRYYGGSESNDFRVACAVAQKNIGFSYVDKTLDSLGIDPGVTCSFHNSTMDKKQQCDKKRKSSKEYKIRRHQLQSERISKTARKEAKEGKTYETGIGLNLEKETTVTTTGNNTDVDVDKIVMGITNNKQLYEDLMKLVPPFTERPAKEYLSHDPDKTYQFVLFDIETTCTDLKPSKMRTSMKICFGDSLPLIRSLISNQHAPLKQSNGQFCKANLASVYKCLFDQDFDAHDALEDVIALKRILFSPEMSIDVKTIVDRSQISSVRAMKSDMEFIDFRHDRYQTFVGNLHCPNEDHSPISHGMALKIAGSGLSYSDLHNLWQKFGETGVVGILFMPPYNPKDTRSTPSDKNHPRVTKSKRILSNVVKYFQSCNVSNISTS</sequence>
<evidence type="ECO:0000259" key="2">
    <source>
        <dbReference type="Pfam" id="PF25244"/>
    </source>
</evidence>
<dbReference type="GO" id="GO:0003676">
    <property type="term" value="F:nucleic acid binding"/>
    <property type="evidence" value="ECO:0007669"/>
    <property type="project" value="InterPro"/>
</dbReference>
<comment type="caution">
    <text evidence="3">The sequence shown here is derived from an EMBL/GenBank/DDBJ whole genome shotgun (WGS) entry which is preliminary data.</text>
</comment>
<protein>
    <recommendedName>
        <fullName evidence="5">Exonuclease R569</fullName>
    </recommendedName>
</protein>
<feature type="domain" description="Mutator-like transposase" evidence="1">
    <location>
        <begin position="24"/>
        <end position="90"/>
    </location>
</feature>
<name>A0A6S7I1T7_PARCT</name>
<evidence type="ECO:0000259" key="1">
    <source>
        <dbReference type="Pfam" id="PF20700"/>
    </source>
</evidence>
<feature type="domain" description="PML C-terminal" evidence="2">
    <location>
        <begin position="593"/>
        <end position="665"/>
    </location>
</feature>
<dbReference type="Proteomes" id="UP001152795">
    <property type="component" value="Unassembled WGS sequence"/>
</dbReference>
<feature type="domain" description="Mutator-like transposase" evidence="1">
    <location>
        <begin position="102"/>
        <end position="228"/>
    </location>
</feature>
<dbReference type="Pfam" id="PF25244">
    <property type="entry name" value="PML_C"/>
    <property type="match status" value="1"/>
</dbReference>
<feature type="non-terminal residue" evidence="3">
    <location>
        <position position="674"/>
    </location>
</feature>
<proteinExistence type="predicted"/>
<dbReference type="EMBL" id="CACRXK020006553">
    <property type="protein sequence ID" value="CAB4009730.1"/>
    <property type="molecule type" value="Genomic_DNA"/>
</dbReference>
<dbReference type="InterPro" id="IPR036397">
    <property type="entry name" value="RNaseH_sf"/>
</dbReference>
<organism evidence="3 4">
    <name type="scientific">Paramuricea clavata</name>
    <name type="common">Red gorgonian</name>
    <name type="synonym">Violescent sea-whip</name>
    <dbReference type="NCBI Taxonomy" id="317549"/>
    <lineage>
        <taxon>Eukaryota</taxon>
        <taxon>Metazoa</taxon>
        <taxon>Cnidaria</taxon>
        <taxon>Anthozoa</taxon>
        <taxon>Octocorallia</taxon>
        <taxon>Malacalcyonacea</taxon>
        <taxon>Plexauridae</taxon>
        <taxon>Paramuricea</taxon>
    </lineage>
</organism>
<evidence type="ECO:0008006" key="5">
    <source>
        <dbReference type="Google" id="ProtNLM"/>
    </source>
</evidence>
<accession>A0A6S7I1T7</accession>
<evidence type="ECO:0000313" key="3">
    <source>
        <dbReference type="EMBL" id="CAB4009730.1"/>
    </source>
</evidence>
<dbReference type="Pfam" id="PF20700">
    <property type="entry name" value="Mutator"/>
    <property type="match status" value="2"/>
</dbReference>
<gene>
    <name evidence="3" type="ORF">PACLA_8A035227</name>
</gene>
<keyword evidence="4" id="KW-1185">Reference proteome</keyword>